<evidence type="ECO:0000313" key="3">
    <source>
        <dbReference type="EnsemblMetazoa" id="CJA08085b.1"/>
    </source>
</evidence>
<organism evidence="3 4">
    <name type="scientific">Caenorhabditis japonica</name>
    <dbReference type="NCBI Taxonomy" id="281687"/>
    <lineage>
        <taxon>Eukaryota</taxon>
        <taxon>Metazoa</taxon>
        <taxon>Ecdysozoa</taxon>
        <taxon>Nematoda</taxon>
        <taxon>Chromadorea</taxon>
        <taxon>Rhabditida</taxon>
        <taxon>Rhabditina</taxon>
        <taxon>Rhabditomorpha</taxon>
        <taxon>Rhabditoidea</taxon>
        <taxon>Rhabditidae</taxon>
        <taxon>Peloderinae</taxon>
        <taxon>Caenorhabditis</taxon>
    </lineage>
</organism>
<reference evidence="4" key="1">
    <citation type="submission" date="2010-08" db="EMBL/GenBank/DDBJ databases">
        <authorList>
            <consortium name="Caenorhabditis japonica Sequencing Consortium"/>
            <person name="Wilson R.K."/>
        </authorList>
    </citation>
    <scope>NUCLEOTIDE SEQUENCE [LARGE SCALE GENOMIC DNA]</scope>
    <source>
        <strain evidence="4">DF5081</strain>
    </source>
</reference>
<reference evidence="3" key="2">
    <citation type="submission" date="2022-06" db="UniProtKB">
        <authorList>
            <consortium name="EnsemblMetazoa"/>
        </authorList>
    </citation>
    <scope>IDENTIFICATION</scope>
    <source>
        <strain evidence="3">DF5081</strain>
    </source>
</reference>
<dbReference type="EnsemblMetazoa" id="CJA08085b.1">
    <property type="protein sequence ID" value="CJA08085b.1"/>
    <property type="gene ID" value="WBGene00127289"/>
</dbReference>
<keyword evidence="1" id="KW-0175">Coiled coil</keyword>
<name>A0A8R1HQF4_CAEJA</name>
<dbReference type="AlphaFoldDB" id="A0A8R1HQF4"/>
<accession>A0A8R1HQF4</accession>
<feature type="compositionally biased region" description="Basic and acidic residues" evidence="2">
    <location>
        <begin position="257"/>
        <end position="269"/>
    </location>
</feature>
<proteinExistence type="predicted"/>
<sequence>MSSSSKSESYQSSDSGSVVDVNGLFAKINSVADSSERLEDKIADLETLQNEIYQYKGNHADRNNKMREKITELSQELVGAGKMHVNACEARLKQIYDATEPYLKSGRAKTAESPTRVTDQCIALLAKTKGIDSAIEKTEQLSAAVLQHHYLLARIEEKQRDAIARHNKIVNLEALQGGVRADDPLFHVARLPLTLFALSRSGDVDGYYQKVFEGLEQRLSMFLGGVLMKNQTNIERAENPTILSTVRSQSSSSNGEIDLKSLEDQREFPLESMVSQ</sequence>
<dbReference type="Proteomes" id="UP000005237">
    <property type="component" value="Unassembled WGS sequence"/>
</dbReference>
<feature type="compositionally biased region" description="Polar residues" evidence="2">
    <location>
        <begin position="245"/>
        <end position="255"/>
    </location>
</feature>
<evidence type="ECO:0000313" key="4">
    <source>
        <dbReference type="Proteomes" id="UP000005237"/>
    </source>
</evidence>
<feature type="coiled-coil region" evidence="1">
    <location>
        <begin position="28"/>
        <end position="76"/>
    </location>
</feature>
<feature type="region of interest" description="Disordered" evidence="2">
    <location>
        <begin position="245"/>
        <end position="276"/>
    </location>
</feature>
<keyword evidence="4" id="KW-1185">Reference proteome</keyword>
<dbReference type="OMA" id="VNACEAR"/>
<evidence type="ECO:0000256" key="1">
    <source>
        <dbReference type="SAM" id="Coils"/>
    </source>
</evidence>
<evidence type="ECO:0000256" key="2">
    <source>
        <dbReference type="SAM" id="MobiDB-lite"/>
    </source>
</evidence>
<protein>
    <submittedName>
        <fullName evidence="3">Uncharacterized protein</fullName>
    </submittedName>
</protein>